<evidence type="ECO:0000256" key="8">
    <source>
        <dbReference type="ARBA" id="ARBA00023136"/>
    </source>
</evidence>
<dbReference type="SUPFAM" id="SSF90123">
    <property type="entry name" value="ABC transporter transmembrane region"/>
    <property type="match status" value="1"/>
</dbReference>
<dbReference type="GO" id="GO:0005886">
    <property type="term" value="C:plasma membrane"/>
    <property type="evidence" value="ECO:0007669"/>
    <property type="project" value="UniProtKB-SubCell"/>
</dbReference>
<name>A0A5C5WX96_9BACT</name>
<dbReference type="InterPro" id="IPR027417">
    <property type="entry name" value="P-loop_NTPase"/>
</dbReference>
<keyword evidence="7 9" id="KW-1133">Transmembrane helix</keyword>
<dbReference type="PANTHER" id="PTHR43394:SF1">
    <property type="entry name" value="ATP-BINDING CASSETTE SUB-FAMILY B MEMBER 10, MITOCHONDRIAL"/>
    <property type="match status" value="1"/>
</dbReference>
<dbReference type="Gene3D" id="1.20.1560.10">
    <property type="entry name" value="ABC transporter type 1, transmembrane domain"/>
    <property type="match status" value="1"/>
</dbReference>
<dbReference type="PROSITE" id="PS50893">
    <property type="entry name" value="ABC_TRANSPORTER_2"/>
    <property type="match status" value="1"/>
</dbReference>
<dbReference type="GO" id="GO:0016887">
    <property type="term" value="F:ATP hydrolysis activity"/>
    <property type="evidence" value="ECO:0007669"/>
    <property type="project" value="InterPro"/>
</dbReference>
<keyword evidence="8 9" id="KW-0472">Membrane</keyword>
<feature type="domain" description="ABC transporter" evidence="10">
    <location>
        <begin position="364"/>
        <end position="598"/>
    </location>
</feature>
<dbReference type="PROSITE" id="PS00211">
    <property type="entry name" value="ABC_TRANSPORTER_1"/>
    <property type="match status" value="1"/>
</dbReference>
<feature type="transmembrane region" description="Helical" evidence="9">
    <location>
        <begin position="41"/>
        <end position="60"/>
    </location>
</feature>
<dbReference type="GO" id="GO:0015421">
    <property type="term" value="F:ABC-type oligopeptide transporter activity"/>
    <property type="evidence" value="ECO:0007669"/>
    <property type="project" value="TreeGrafter"/>
</dbReference>
<feature type="transmembrane region" description="Helical" evidence="9">
    <location>
        <begin position="80"/>
        <end position="101"/>
    </location>
</feature>
<protein>
    <submittedName>
        <fullName evidence="12">Putative ABC transporter ATP-binding protein</fullName>
    </submittedName>
</protein>
<dbReference type="EMBL" id="SJPI01000001">
    <property type="protein sequence ID" value="TWT54731.1"/>
    <property type="molecule type" value="Genomic_DNA"/>
</dbReference>
<dbReference type="GO" id="GO:0005524">
    <property type="term" value="F:ATP binding"/>
    <property type="evidence" value="ECO:0007669"/>
    <property type="project" value="UniProtKB-KW"/>
</dbReference>
<dbReference type="InterPro" id="IPR011527">
    <property type="entry name" value="ABC1_TM_dom"/>
</dbReference>
<keyword evidence="4 9" id="KW-0812">Transmembrane</keyword>
<dbReference type="SMART" id="SM00382">
    <property type="entry name" value="AAA"/>
    <property type="match status" value="1"/>
</dbReference>
<dbReference type="FunFam" id="3.40.50.300:FF:000221">
    <property type="entry name" value="Multidrug ABC transporter ATP-binding protein"/>
    <property type="match status" value="1"/>
</dbReference>
<dbReference type="CDD" id="cd07346">
    <property type="entry name" value="ABC_6TM_exporters"/>
    <property type="match status" value="1"/>
</dbReference>
<dbReference type="SUPFAM" id="SSF52540">
    <property type="entry name" value="P-loop containing nucleoside triphosphate hydrolases"/>
    <property type="match status" value="1"/>
</dbReference>
<dbReference type="InterPro" id="IPR003439">
    <property type="entry name" value="ABC_transporter-like_ATP-bd"/>
</dbReference>
<dbReference type="OrthoDB" id="9762778at2"/>
<keyword evidence="5" id="KW-0547">Nucleotide-binding</keyword>
<dbReference type="AlphaFoldDB" id="A0A5C5WX96"/>
<evidence type="ECO:0000313" key="12">
    <source>
        <dbReference type="EMBL" id="TWT54731.1"/>
    </source>
</evidence>
<feature type="transmembrane region" description="Helical" evidence="9">
    <location>
        <begin position="304"/>
        <end position="321"/>
    </location>
</feature>
<evidence type="ECO:0000259" key="10">
    <source>
        <dbReference type="PROSITE" id="PS50893"/>
    </source>
</evidence>
<feature type="transmembrane region" description="Helical" evidence="9">
    <location>
        <begin position="271"/>
        <end position="292"/>
    </location>
</feature>
<proteinExistence type="predicted"/>
<comment type="subcellular location">
    <subcellularLocation>
        <location evidence="1">Cell membrane</location>
        <topology evidence="1">Multi-pass membrane protein</topology>
    </subcellularLocation>
</comment>
<reference evidence="12 13" key="1">
    <citation type="submission" date="2019-02" db="EMBL/GenBank/DDBJ databases">
        <title>Deep-cultivation of Planctomycetes and their phenomic and genomic characterization uncovers novel biology.</title>
        <authorList>
            <person name="Wiegand S."/>
            <person name="Jogler M."/>
            <person name="Boedeker C."/>
            <person name="Pinto D."/>
            <person name="Vollmers J."/>
            <person name="Rivas-Marin E."/>
            <person name="Kohn T."/>
            <person name="Peeters S.H."/>
            <person name="Heuer A."/>
            <person name="Rast P."/>
            <person name="Oberbeckmann S."/>
            <person name="Bunk B."/>
            <person name="Jeske O."/>
            <person name="Meyerdierks A."/>
            <person name="Storesund J.E."/>
            <person name="Kallscheuer N."/>
            <person name="Luecker S."/>
            <person name="Lage O.M."/>
            <person name="Pohl T."/>
            <person name="Merkel B.J."/>
            <person name="Hornburger P."/>
            <person name="Mueller R.-W."/>
            <person name="Bruemmer F."/>
            <person name="Labrenz M."/>
            <person name="Spormann A.M."/>
            <person name="Op Den Camp H."/>
            <person name="Overmann J."/>
            <person name="Amann R."/>
            <person name="Jetten M.S.M."/>
            <person name="Mascher T."/>
            <person name="Medema M.H."/>
            <person name="Devos D.P."/>
            <person name="Kaster A.-K."/>
            <person name="Ovreas L."/>
            <person name="Rohde M."/>
            <person name="Galperin M.Y."/>
            <person name="Jogler C."/>
        </authorList>
    </citation>
    <scope>NUCLEOTIDE SEQUENCE [LARGE SCALE GENOMIC DNA]</scope>
    <source>
        <strain evidence="12 13">Pla22</strain>
    </source>
</reference>
<keyword evidence="3" id="KW-1003">Cell membrane</keyword>
<keyword evidence="6 12" id="KW-0067">ATP-binding</keyword>
<sequence length="603" mass="66526">MVRVVRDPEADAEARQRPLSLALVRRLWALMRPYAKKRNTLTALVIMRSMQLPALAWAIGAVINGPITRGTMGENNQFPAILLGAIGVLVLAAFTQITFVYRQRFALELGEAIVHDLRGQVYEHLQKMPMQYYAKTKTGRIISRITSDCDSVRVGVQDVLFVSLVQGGQMIGAMIVMAWYDQPLLGIVVAMSPVMWLIGRVMRSRLSQAYRDMQESFSRVTSTIAESVAVIRVTQALAREDVNADLFRELTSDHAEYNMNTVREGGRLMPLLELTGQISMGLVLVVGAYRAIIAADPMPVGDLIQFWFLVGLFFSPIQVLGNQYNQALSAMAGAERVFRLLDTQPEWSDVENATELPSTVQGDLSVENVTFAYEPGRNVLRDISFDAPAGSMIALVGETGSGKSTLTNMIARYYLPDSGVVRIDGYDIRQLTSRSLAKVVSVVPQQNFLFTGTVGENILAGREGATIEDAIAALRSLDCEWLLDDLPEGLDTQAGSRGGRVSLGQRQLICFARAVVADPRILILDEATSAVDTMTEMRIQHSLGRLLESRTSIVVAHRLSTIKSADQILVFDHGRIVEHGKHQDLMTKSGIYAALYERFVSQT</sequence>
<evidence type="ECO:0000256" key="4">
    <source>
        <dbReference type="ARBA" id="ARBA00022692"/>
    </source>
</evidence>
<feature type="domain" description="ABC transmembrane type-1" evidence="11">
    <location>
        <begin position="53"/>
        <end position="329"/>
    </location>
</feature>
<dbReference type="InterPro" id="IPR017871">
    <property type="entry name" value="ABC_transporter-like_CS"/>
</dbReference>
<comment type="caution">
    <text evidence="12">The sequence shown here is derived from an EMBL/GenBank/DDBJ whole genome shotgun (WGS) entry which is preliminary data.</text>
</comment>
<keyword evidence="13" id="KW-1185">Reference proteome</keyword>
<evidence type="ECO:0000313" key="13">
    <source>
        <dbReference type="Proteomes" id="UP000316598"/>
    </source>
</evidence>
<dbReference type="Proteomes" id="UP000316598">
    <property type="component" value="Unassembled WGS sequence"/>
</dbReference>
<dbReference type="InterPro" id="IPR039421">
    <property type="entry name" value="Type_1_exporter"/>
</dbReference>
<dbReference type="InterPro" id="IPR003593">
    <property type="entry name" value="AAA+_ATPase"/>
</dbReference>
<dbReference type="PROSITE" id="PS50929">
    <property type="entry name" value="ABC_TM1F"/>
    <property type="match status" value="1"/>
</dbReference>
<dbReference type="InterPro" id="IPR036640">
    <property type="entry name" value="ABC1_TM_sf"/>
</dbReference>
<evidence type="ECO:0000256" key="9">
    <source>
        <dbReference type="SAM" id="Phobius"/>
    </source>
</evidence>
<dbReference type="Gene3D" id="3.40.50.300">
    <property type="entry name" value="P-loop containing nucleotide triphosphate hydrolases"/>
    <property type="match status" value="1"/>
</dbReference>
<organism evidence="12 13">
    <name type="scientific">Rubripirellula amarantea</name>
    <dbReference type="NCBI Taxonomy" id="2527999"/>
    <lineage>
        <taxon>Bacteria</taxon>
        <taxon>Pseudomonadati</taxon>
        <taxon>Planctomycetota</taxon>
        <taxon>Planctomycetia</taxon>
        <taxon>Pirellulales</taxon>
        <taxon>Pirellulaceae</taxon>
        <taxon>Rubripirellula</taxon>
    </lineage>
</organism>
<evidence type="ECO:0000256" key="5">
    <source>
        <dbReference type="ARBA" id="ARBA00022741"/>
    </source>
</evidence>
<gene>
    <name evidence="12" type="ORF">Pla22_23830</name>
</gene>
<feature type="transmembrane region" description="Helical" evidence="9">
    <location>
        <begin position="184"/>
        <end position="202"/>
    </location>
</feature>
<keyword evidence="2" id="KW-0813">Transport</keyword>
<evidence type="ECO:0000256" key="3">
    <source>
        <dbReference type="ARBA" id="ARBA00022475"/>
    </source>
</evidence>
<dbReference type="Pfam" id="PF00664">
    <property type="entry name" value="ABC_membrane"/>
    <property type="match status" value="1"/>
</dbReference>
<accession>A0A5C5WX96</accession>
<dbReference type="PANTHER" id="PTHR43394">
    <property type="entry name" value="ATP-DEPENDENT PERMEASE MDL1, MITOCHONDRIAL"/>
    <property type="match status" value="1"/>
</dbReference>
<evidence type="ECO:0000256" key="7">
    <source>
        <dbReference type="ARBA" id="ARBA00022989"/>
    </source>
</evidence>
<evidence type="ECO:0000256" key="6">
    <source>
        <dbReference type="ARBA" id="ARBA00022840"/>
    </source>
</evidence>
<evidence type="ECO:0000259" key="11">
    <source>
        <dbReference type="PROSITE" id="PS50929"/>
    </source>
</evidence>
<evidence type="ECO:0000256" key="2">
    <source>
        <dbReference type="ARBA" id="ARBA00022448"/>
    </source>
</evidence>
<feature type="transmembrane region" description="Helical" evidence="9">
    <location>
        <begin position="159"/>
        <end position="178"/>
    </location>
</feature>
<dbReference type="Pfam" id="PF00005">
    <property type="entry name" value="ABC_tran"/>
    <property type="match status" value="1"/>
</dbReference>
<evidence type="ECO:0000256" key="1">
    <source>
        <dbReference type="ARBA" id="ARBA00004651"/>
    </source>
</evidence>